<dbReference type="AlphaFoldDB" id="A0A918KV97"/>
<protein>
    <submittedName>
        <fullName evidence="3">Uncharacterized protein</fullName>
    </submittedName>
</protein>
<sequence>MPSDSDRGRPKPPLACPAMTDVSWADGLSAVSALASGVTAFIALRIGRTANVIMGRAGTAGVHPYGTGVWELPRRWPPALRRRAFPVRRKQRFKGKSCTHSEVRRHTFANAPRR</sequence>
<evidence type="ECO:0000256" key="2">
    <source>
        <dbReference type="SAM" id="Phobius"/>
    </source>
</evidence>
<keyword evidence="2" id="KW-0472">Membrane</keyword>
<evidence type="ECO:0000313" key="3">
    <source>
        <dbReference type="EMBL" id="GGR35521.1"/>
    </source>
</evidence>
<evidence type="ECO:0000313" key="4">
    <source>
        <dbReference type="Proteomes" id="UP000658320"/>
    </source>
</evidence>
<reference evidence="3" key="1">
    <citation type="journal article" date="2014" name="Int. J. Syst. Evol. Microbiol.">
        <title>Complete genome sequence of Corynebacterium casei LMG S-19264T (=DSM 44701T), isolated from a smear-ripened cheese.</title>
        <authorList>
            <consortium name="US DOE Joint Genome Institute (JGI-PGF)"/>
            <person name="Walter F."/>
            <person name="Albersmeier A."/>
            <person name="Kalinowski J."/>
            <person name="Ruckert C."/>
        </authorList>
    </citation>
    <scope>NUCLEOTIDE SEQUENCE</scope>
    <source>
        <strain evidence="3">JCM 4346</strain>
    </source>
</reference>
<reference evidence="3" key="2">
    <citation type="submission" date="2020-09" db="EMBL/GenBank/DDBJ databases">
        <authorList>
            <person name="Sun Q."/>
            <person name="Ohkuma M."/>
        </authorList>
    </citation>
    <scope>NUCLEOTIDE SEQUENCE</scope>
    <source>
        <strain evidence="3">JCM 4346</strain>
    </source>
</reference>
<comment type="caution">
    <text evidence="3">The sequence shown here is derived from an EMBL/GenBank/DDBJ whole genome shotgun (WGS) entry which is preliminary data.</text>
</comment>
<feature type="region of interest" description="Disordered" evidence="1">
    <location>
        <begin position="91"/>
        <end position="114"/>
    </location>
</feature>
<keyword evidence="2" id="KW-0812">Transmembrane</keyword>
<feature type="transmembrane region" description="Helical" evidence="2">
    <location>
        <begin position="27"/>
        <end position="46"/>
    </location>
</feature>
<accession>A0A918KV97</accession>
<proteinExistence type="predicted"/>
<keyword evidence="2" id="KW-1133">Transmembrane helix</keyword>
<evidence type="ECO:0000256" key="1">
    <source>
        <dbReference type="SAM" id="MobiDB-lite"/>
    </source>
</evidence>
<dbReference type="Proteomes" id="UP000658320">
    <property type="component" value="Unassembled WGS sequence"/>
</dbReference>
<organism evidence="3 4">
    <name type="scientific">Streptomyces aurantiogriseus</name>
    <dbReference type="NCBI Taxonomy" id="66870"/>
    <lineage>
        <taxon>Bacteria</taxon>
        <taxon>Bacillati</taxon>
        <taxon>Actinomycetota</taxon>
        <taxon>Actinomycetes</taxon>
        <taxon>Kitasatosporales</taxon>
        <taxon>Streptomycetaceae</taxon>
        <taxon>Streptomyces</taxon>
    </lineage>
</organism>
<gene>
    <name evidence="3" type="ORF">GCM10010251_59850</name>
</gene>
<keyword evidence="4" id="KW-1185">Reference proteome</keyword>
<name>A0A918KV97_9ACTN</name>
<dbReference type="EMBL" id="BMSX01000015">
    <property type="protein sequence ID" value="GGR35521.1"/>
    <property type="molecule type" value="Genomic_DNA"/>
</dbReference>